<reference evidence="2" key="1">
    <citation type="journal article" date="2023" name="Genome Biol. Evol.">
        <title>First Whole Genome Sequence and Flow Cytometry Genome Size Data for the Lichen-Forming Fungus Ramalina farinacea (Ascomycota).</title>
        <authorList>
            <person name="Llewellyn T."/>
            <person name="Mian S."/>
            <person name="Hill R."/>
            <person name="Leitch I.J."/>
            <person name="Gaya E."/>
        </authorList>
    </citation>
    <scope>NUCLEOTIDE SEQUENCE</scope>
    <source>
        <strain evidence="2">LIQ254RAFAR</strain>
    </source>
</reference>
<feature type="region of interest" description="Disordered" evidence="1">
    <location>
        <begin position="90"/>
        <end position="113"/>
    </location>
</feature>
<accession>A0AA43QLS4</accession>
<sequence>MTEESSLEDSDYEQNDDRRDIPNDDGDDDENETLVANANYHDAASMQGLTGDLEADVAAIMREEVKSELNREEWIQEDDDFEDVNLSALHSSASSSEADVKTGAPVKWGSEREPSLHWSSMTQLVRLRQNAAITGEDVLRIQGIKQKEASKRRRTVKDLAAYRKGKQDGKWMKMRVAIIEEGRASISGRPADY</sequence>
<proteinExistence type="predicted"/>
<gene>
    <name evidence="2" type="ORF">OHK93_005882</name>
</gene>
<evidence type="ECO:0000313" key="3">
    <source>
        <dbReference type="Proteomes" id="UP001161017"/>
    </source>
</evidence>
<evidence type="ECO:0000256" key="1">
    <source>
        <dbReference type="SAM" id="MobiDB-lite"/>
    </source>
</evidence>
<name>A0AA43QLS4_9LECA</name>
<evidence type="ECO:0000313" key="2">
    <source>
        <dbReference type="EMBL" id="MDI1486650.1"/>
    </source>
</evidence>
<organism evidence="2 3">
    <name type="scientific">Ramalina farinacea</name>
    <dbReference type="NCBI Taxonomy" id="258253"/>
    <lineage>
        <taxon>Eukaryota</taxon>
        <taxon>Fungi</taxon>
        <taxon>Dikarya</taxon>
        <taxon>Ascomycota</taxon>
        <taxon>Pezizomycotina</taxon>
        <taxon>Lecanoromycetes</taxon>
        <taxon>OSLEUM clade</taxon>
        <taxon>Lecanoromycetidae</taxon>
        <taxon>Lecanorales</taxon>
        <taxon>Lecanorineae</taxon>
        <taxon>Ramalinaceae</taxon>
        <taxon>Ramalina</taxon>
    </lineage>
</organism>
<dbReference type="Proteomes" id="UP001161017">
    <property type="component" value="Unassembled WGS sequence"/>
</dbReference>
<comment type="caution">
    <text evidence="2">The sequence shown here is derived from an EMBL/GenBank/DDBJ whole genome shotgun (WGS) entry which is preliminary data.</text>
</comment>
<keyword evidence="3" id="KW-1185">Reference proteome</keyword>
<protein>
    <submittedName>
        <fullName evidence="2">Uncharacterized protein</fullName>
    </submittedName>
</protein>
<feature type="compositionally biased region" description="Acidic residues" evidence="1">
    <location>
        <begin position="1"/>
        <end position="14"/>
    </location>
</feature>
<dbReference type="EMBL" id="JAPUFD010000003">
    <property type="protein sequence ID" value="MDI1486650.1"/>
    <property type="molecule type" value="Genomic_DNA"/>
</dbReference>
<feature type="region of interest" description="Disordered" evidence="1">
    <location>
        <begin position="1"/>
        <end position="32"/>
    </location>
</feature>
<feature type="compositionally biased region" description="Acidic residues" evidence="1">
    <location>
        <begin position="23"/>
        <end position="32"/>
    </location>
</feature>
<dbReference type="AlphaFoldDB" id="A0AA43QLS4"/>